<organism evidence="2 3">
    <name type="scientific">Xanthobacter aminoxidans</name>
    <dbReference type="NCBI Taxonomy" id="186280"/>
    <lineage>
        <taxon>Bacteria</taxon>
        <taxon>Pseudomonadati</taxon>
        <taxon>Pseudomonadota</taxon>
        <taxon>Alphaproteobacteria</taxon>
        <taxon>Hyphomicrobiales</taxon>
        <taxon>Xanthobacteraceae</taxon>
        <taxon>Xanthobacter</taxon>
    </lineage>
</organism>
<dbReference type="RefSeq" id="WP_374249979.1">
    <property type="nucleotide sequence ID" value="NZ_JBAFUR010000002.1"/>
</dbReference>
<reference evidence="2 3" key="1">
    <citation type="submission" date="2024-02" db="EMBL/GenBank/DDBJ databases">
        <title>Expansion and revision of Xanthobacter and proposal of Roseixanthobacter gen. nov.</title>
        <authorList>
            <person name="Soltysiak M.P.M."/>
            <person name="Jalihal A."/>
            <person name="Ory A."/>
            <person name="Chrisophersen C."/>
            <person name="Lee A.D."/>
            <person name="Boulton J."/>
            <person name="Springer M."/>
        </authorList>
    </citation>
    <scope>NUCLEOTIDE SEQUENCE [LARGE SCALE GENOMIC DNA]</scope>
    <source>
        <strain evidence="2 3">CB5</strain>
    </source>
</reference>
<evidence type="ECO:0000313" key="3">
    <source>
        <dbReference type="Proteomes" id="UP001604043"/>
    </source>
</evidence>
<protein>
    <submittedName>
        <fullName evidence="2">Uncharacterized protein</fullName>
    </submittedName>
</protein>
<comment type="caution">
    <text evidence="2">The sequence shown here is derived from an EMBL/GenBank/DDBJ whole genome shotgun (WGS) entry which is preliminary data.</text>
</comment>
<keyword evidence="1" id="KW-1133">Transmembrane helix</keyword>
<keyword evidence="1" id="KW-0812">Transmembrane</keyword>
<proteinExistence type="predicted"/>
<dbReference type="EMBL" id="JBAFUR010000002">
    <property type="protein sequence ID" value="MFG1252427.1"/>
    <property type="molecule type" value="Genomic_DNA"/>
</dbReference>
<keyword evidence="3" id="KW-1185">Reference proteome</keyword>
<gene>
    <name evidence="2" type="ORF">V5F30_09460</name>
</gene>
<evidence type="ECO:0000256" key="1">
    <source>
        <dbReference type="SAM" id="Phobius"/>
    </source>
</evidence>
<evidence type="ECO:0000313" key="2">
    <source>
        <dbReference type="EMBL" id="MFG1252427.1"/>
    </source>
</evidence>
<keyword evidence="1" id="KW-0472">Membrane</keyword>
<sequence>MKGIAFGILLTLVAGLLSVGVTFVFGGSGGLNFLLALGATLVALAMDVPTVA</sequence>
<name>A0ABW6ZF55_9HYPH</name>
<feature type="transmembrane region" description="Helical" evidence="1">
    <location>
        <begin position="30"/>
        <end position="48"/>
    </location>
</feature>
<dbReference type="Proteomes" id="UP001604043">
    <property type="component" value="Unassembled WGS sequence"/>
</dbReference>
<accession>A0ABW6ZF55</accession>